<evidence type="ECO:0000256" key="2">
    <source>
        <dbReference type="SAM" id="MobiDB-lite"/>
    </source>
</evidence>
<proteinExistence type="predicted"/>
<accession>A0A433D3N3</accession>
<dbReference type="InterPro" id="IPR007527">
    <property type="entry name" value="Znf_SWIM"/>
</dbReference>
<dbReference type="PROSITE" id="PS50966">
    <property type="entry name" value="ZF_SWIM"/>
    <property type="match status" value="1"/>
</dbReference>
<organism evidence="4 5">
    <name type="scientific">Jimgerdemannia flammicorona</name>
    <dbReference type="NCBI Taxonomy" id="994334"/>
    <lineage>
        <taxon>Eukaryota</taxon>
        <taxon>Fungi</taxon>
        <taxon>Fungi incertae sedis</taxon>
        <taxon>Mucoromycota</taxon>
        <taxon>Mucoromycotina</taxon>
        <taxon>Endogonomycetes</taxon>
        <taxon>Endogonales</taxon>
        <taxon>Endogonaceae</taxon>
        <taxon>Jimgerdemannia</taxon>
    </lineage>
</organism>
<dbReference type="GO" id="GO:0061630">
    <property type="term" value="F:ubiquitin protein ligase activity"/>
    <property type="evidence" value="ECO:0007669"/>
    <property type="project" value="InterPro"/>
</dbReference>
<keyword evidence="1" id="KW-0479">Metal-binding</keyword>
<feature type="compositionally biased region" description="Low complexity" evidence="2">
    <location>
        <begin position="37"/>
        <end position="51"/>
    </location>
</feature>
<feature type="region of interest" description="Disordered" evidence="2">
    <location>
        <begin position="1"/>
        <end position="106"/>
    </location>
</feature>
<dbReference type="AlphaFoldDB" id="A0A433D3N3"/>
<feature type="domain" description="SWIM-type" evidence="3">
    <location>
        <begin position="156"/>
        <end position="188"/>
    </location>
</feature>
<evidence type="ECO:0000313" key="4">
    <source>
        <dbReference type="EMBL" id="RUP45393.1"/>
    </source>
</evidence>
<evidence type="ECO:0000259" key="3">
    <source>
        <dbReference type="PROSITE" id="PS50966"/>
    </source>
</evidence>
<name>A0A433D3N3_9FUNG</name>
<feature type="non-terminal residue" evidence="4">
    <location>
        <position position="283"/>
    </location>
</feature>
<dbReference type="PANTHER" id="PTHR21540">
    <property type="entry name" value="RING FINGER AND SWIM DOMAIN-CONTAINING PROTEIN 2"/>
    <property type="match status" value="1"/>
</dbReference>
<dbReference type="OrthoDB" id="2122982at2759"/>
<dbReference type="EMBL" id="RBNI01007363">
    <property type="protein sequence ID" value="RUP45393.1"/>
    <property type="molecule type" value="Genomic_DNA"/>
</dbReference>
<protein>
    <recommendedName>
        <fullName evidence="3">SWIM-type domain-containing protein</fullName>
    </recommendedName>
</protein>
<dbReference type="GO" id="GO:0008270">
    <property type="term" value="F:zinc ion binding"/>
    <property type="evidence" value="ECO:0007669"/>
    <property type="project" value="UniProtKB-KW"/>
</dbReference>
<dbReference type="Proteomes" id="UP000268093">
    <property type="component" value="Unassembled WGS sequence"/>
</dbReference>
<keyword evidence="1" id="KW-0862">Zinc</keyword>
<evidence type="ECO:0000256" key="1">
    <source>
        <dbReference type="PROSITE-ProRule" id="PRU00325"/>
    </source>
</evidence>
<feature type="compositionally biased region" description="Basic and acidic residues" evidence="2">
    <location>
        <begin position="57"/>
        <end position="71"/>
    </location>
</feature>
<evidence type="ECO:0000313" key="5">
    <source>
        <dbReference type="Proteomes" id="UP000268093"/>
    </source>
</evidence>
<sequence>MDNPNPRRLTRTKSIKILSDTPEPKPSKRKRAPLKEPPAVAETSSAAAPAPQKRKRVVEPMKETLVKETAKTTKGKSKGKSKGKGKGKEKSVKDKDTKEVPEKPEKRLKKFRTSCPLAVRDRINRARTQRMFMVKRTILSPTSQEFAVLGSTGNIYTVKIAHVPSCDCPDAAKGNHCKHILLVMLKVLRVGQNSPMLYQAAYLTSELLEIFENAAPDPTVVANAKVQTQYEALKRGEQLPEEKQERRPLDTSDCPICFEAFEEADIKKILFCHVCLNNIHIVS</sequence>
<gene>
    <name evidence="4" type="ORF">BC936DRAFT_148238</name>
</gene>
<reference evidence="4 5" key="1">
    <citation type="journal article" date="2018" name="New Phytol.">
        <title>Phylogenomics of Endogonaceae and evolution of mycorrhizas within Mucoromycota.</title>
        <authorList>
            <person name="Chang Y."/>
            <person name="Desiro A."/>
            <person name="Na H."/>
            <person name="Sandor L."/>
            <person name="Lipzen A."/>
            <person name="Clum A."/>
            <person name="Barry K."/>
            <person name="Grigoriev I.V."/>
            <person name="Martin F.M."/>
            <person name="Stajich J.E."/>
            <person name="Smith M.E."/>
            <person name="Bonito G."/>
            <person name="Spatafora J.W."/>
        </authorList>
    </citation>
    <scope>NUCLEOTIDE SEQUENCE [LARGE SCALE GENOMIC DNA]</scope>
    <source>
        <strain evidence="4 5">GMNB39</strain>
    </source>
</reference>
<dbReference type="PANTHER" id="PTHR21540:SF0">
    <property type="entry name" value="PHD FAMILY PROTEIN"/>
    <property type="match status" value="1"/>
</dbReference>
<keyword evidence="5" id="KW-1185">Reference proteome</keyword>
<dbReference type="InterPro" id="IPR039903">
    <property type="entry name" value="Zswim2"/>
</dbReference>
<keyword evidence="1" id="KW-0863">Zinc-finger</keyword>
<comment type="caution">
    <text evidence="4">The sequence shown here is derived from an EMBL/GenBank/DDBJ whole genome shotgun (WGS) entry which is preliminary data.</text>
</comment>
<feature type="compositionally biased region" description="Basic and acidic residues" evidence="2">
    <location>
        <begin position="86"/>
        <end position="105"/>
    </location>
</feature>
<feature type="compositionally biased region" description="Basic residues" evidence="2">
    <location>
        <begin position="73"/>
        <end position="85"/>
    </location>
</feature>